<dbReference type="OrthoDB" id="2151746at2"/>
<keyword evidence="2" id="KW-0472">Membrane</keyword>
<dbReference type="PATRIC" id="fig|759620.7.peg.228"/>
<dbReference type="Pfam" id="PF04977">
    <property type="entry name" value="DivIC"/>
    <property type="match status" value="1"/>
</dbReference>
<evidence type="ECO:0000313" key="3">
    <source>
        <dbReference type="EMBL" id="AIM62494.1"/>
    </source>
</evidence>
<reference evidence="3 4" key="1">
    <citation type="journal article" date="2014" name="Genome Announc.">
        <title>Complete Genome Sequences of Fish Pathogenic Weissella ceti Strains WS74 and WS105.</title>
        <authorList>
            <person name="Figueiredo H.C."/>
            <person name="Leal C.A."/>
            <person name="Dorella F.A."/>
            <person name="Carvalho A.F."/>
            <person name="Soares S.C."/>
            <person name="Pereira F.L."/>
            <person name="Azevedo V.A."/>
        </authorList>
    </citation>
    <scope>NUCLEOTIDE SEQUENCE [LARGE SCALE GENOMIC DNA]</scope>
    <source>
        <strain evidence="3 4">WS74</strain>
    </source>
</reference>
<dbReference type="STRING" id="759620.WS105_0240"/>
<accession>A0A075TXW8</accession>
<evidence type="ECO:0000313" key="4">
    <source>
        <dbReference type="Proteomes" id="UP000029079"/>
    </source>
</evidence>
<keyword evidence="2" id="KW-1133">Transmembrane helix</keyword>
<dbReference type="AlphaFoldDB" id="A0A075TXW8"/>
<sequence length="124" mass="14434">MAYMNGQANIQALNDAGRSELAFRQQELSYQRAIHRRRRIVCGLTMLIFTIVAMVQYHGQYVKYTSAQQSDVQMQKNLAKAQAENKQYTQTAKDLQKDDYLQKVVRERHLYTKDGETVFNLPTN</sequence>
<dbReference type="GO" id="GO:0051301">
    <property type="term" value="P:cell division"/>
    <property type="evidence" value="ECO:0007669"/>
    <property type="project" value="UniProtKB-KW"/>
</dbReference>
<evidence type="ECO:0000256" key="2">
    <source>
        <dbReference type="SAM" id="Phobius"/>
    </source>
</evidence>
<feature type="coiled-coil region" evidence="1">
    <location>
        <begin position="71"/>
        <end position="98"/>
    </location>
</feature>
<dbReference type="PANTHER" id="PTHR40027:SF1">
    <property type="entry name" value="CELL DIVISION PROTEIN DIVIC"/>
    <property type="match status" value="1"/>
</dbReference>
<keyword evidence="4" id="KW-1185">Reference proteome</keyword>
<dbReference type="KEGG" id="wct:WS74_0242"/>
<dbReference type="Proteomes" id="UP000029079">
    <property type="component" value="Chromosome"/>
</dbReference>
<dbReference type="InterPro" id="IPR007060">
    <property type="entry name" value="FtsL/DivIC"/>
</dbReference>
<evidence type="ECO:0000256" key="1">
    <source>
        <dbReference type="SAM" id="Coils"/>
    </source>
</evidence>
<name>A0A075TXW8_9LACO</name>
<keyword evidence="2" id="KW-0812">Transmembrane</keyword>
<dbReference type="PANTHER" id="PTHR40027">
    <property type="entry name" value="CELL DIVISION PROTEIN DIVIC"/>
    <property type="match status" value="1"/>
</dbReference>
<proteinExistence type="predicted"/>
<dbReference type="EMBL" id="CP009223">
    <property type="protein sequence ID" value="AIM62494.1"/>
    <property type="molecule type" value="Genomic_DNA"/>
</dbReference>
<dbReference type="KEGG" id="wce:WS08_0242"/>
<organism evidence="3 4">
    <name type="scientific">Weissella ceti</name>
    <dbReference type="NCBI Taxonomy" id="759620"/>
    <lineage>
        <taxon>Bacteria</taxon>
        <taxon>Bacillati</taxon>
        <taxon>Bacillota</taxon>
        <taxon>Bacilli</taxon>
        <taxon>Lactobacillales</taxon>
        <taxon>Lactobacillaceae</taxon>
        <taxon>Weissella</taxon>
    </lineage>
</organism>
<keyword evidence="1" id="KW-0175">Coiled coil</keyword>
<reference evidence="4" key="2">
    <citation type="submission" date="2014-08" db="EMBL/GenBank/DDBJ databases">
        <title>Complete genome of Weissella ceti strain WS74 isolated from diseased rainbow trout in Brazil.</title>
        <authorList>
            <person name="Figueiredo H.C.P."/>
            <person name="Leal C.A.G."/>
            <person name="Pereira F.L."/>
            <person name="Soares S.C."/>
            <person name="Dorella F.A."/>
            <person name="Carvalho A.F."/>
            <person name="Azevedo V.A.C."/>
        </authorList>
    </citation>
    <scope>NUCLEOTIDE SEQUENCE [LARGE SCALE GENOMIC DNA]</scope>
    <source>
        <strain evidence="4">WS74</strain>
    </source>
</reference>
<dbReference type="KEGG" id="wci:WS105_0240"/>
<keyword evidence="3" id="KW-0131">Cell cycle</keyword>
<protein>
    <submittedName>
        <fullName evidence="3">Putative cell division protein FtsL</fullName>
    </submittedName>
</protein>
<dbReference type="RefSeq" id="WP_009495375.1">
    <property type="nucleotide sequence ID" value="NZ_CP009223.1"/>
</dbReference>
<dbReference type="InterPro" id="IPR039076">
    <property type="entry name" value="DivIC"/>
</dbReference>
<keyword evidence="3" id="KW-0132">Cell division</keyword>
<gene>
    <name evidence="3" type="ORF">WS74_0242</name>
</gene>
<feature type="transmembrane region" description="Helical" evidence="2">
    <location>
        <begin position="40"/>
        <end position="59"/>
    </location>
</feature>